<dbReference type="EMBL" id="BLAL01000297">
    <property type="protein sequence ID" value="GET01183.1"/>
    <property type="molecule type" value="Genomic_DNA"/>
</dbReference>
<dbReference type="Proteomes" id="UP000615446">
    <property type="component" value="Unassembled WGS sequence"/>
</dbReference>
<evidence type="ECO:0000313" key="2">
    <source>
        <dbReference type="Proteomes" id="UP000615446"/>
    </source>
</evidence>
<dbReference type="InterPro" id="IPR013761">
    <property type="entry name" value="SAM/pointed_sf"/>
</dbReference>
<reference evidence="1" key="1">
    <citation type="submission" date="2019-10" db="EMBL/GenBank/DDBJ databases">
        <title>Conservation and host-specific expression of non-tandemly repeated heterogenous ribosome RNA gene in arbuscular mycorrhizal fungi.</title>
        <authorList>
            <person name="Maeda T."/>
            <person name="Kobayashi Y."/>
            <person name="Nakagawa T."/>
            <person name="Ezawa T."/>
            <person name="Yamaguchi K."/>
            <person name="Bino T."/>
            <person name="Nishimoto Y."/>
            <person name="Shigenobu S."/>
            <person name="Kawaguchi M."/>
        </authorList>
    </citation>
    <scope>NUCLEOTIDE SEQUENCE</scope>
    <source>
        <strain evidence="1">HR1</strain>
    </source>
</reference>
<dbReference type="OrthoDB" id="2406270at2759"/>
<dbReference type="AlphaFoldDB" id="A0A8H3R376"/>
<protein>
    <recommendedName>
        <fullName evidence="3">SAM domain-containing protein</fullName>
    </recommendedName>
</protein>
<comment type="caution">
    <text evidence="1">The sequence shown here is derived from an EMBL/GenBank/DDBJ whole genome shotgun (WGS) entry which is preliminary data.</text>
</comment>
<evidence type="ECO:0008006" key="3">
    <source>
        <dbReference type="Google" id="ProtNLM"/>
    </source>
</evidence>
<dbReference type="Gene3D" id="1.10.150.50">
    <property type="entry name" value="Transcription Factor, Ets-1"/>
    <property type="match status" value="1"/>
</dbReference>
<sequence>MTVFDMKSSVFINKNNLTIQTQINQTFTTPTPIIIQLSSQFYQNSTNTHLKLPSNLGKLPSISEFFHHLDLKYNCDNIYIKFKDVFLEEEITINAIKDLTDEQLQKLGIMKIR</sequence>
<evidence type="ECO:0000313" key="1">
    <source>
        <dbReference type="EMBL" id="GET01183.1"/>
    </source>
</evidence>
<organism evidence="1 2">
    <name type="scientific">Rhizophagus clarus</name>
    <dbReference type="NCBI Taxonomy" id="94130"/>
    <lineage>
        <taxon>Eukaryota</taxon>
        <taxon>Fungi</taxon>
        <taxon>Fungi incertae sedis</taxon>
        <taxon>Mucoromycota</taxon>
        <taxon>Glomeromycotina</taxon>
        <taxon>Glomeromycetes</taxon>
        <taxon>Glomerales</taxon>
        <taxon>Glomeraceae</taxon>
        <taxon>Rhizophagus</taxon>
    </lineage>
</organism>
<name>A0A8H3R376_9GLOM</name>
<gene>
    <name evidence="1" type="ORF">RCL2_002760400</name>
</gene>
<proteinExistence type="predicted"/>
<accession>A0A8H3R376</accession>